<dbReference type="Gene3D" id="1.10.287.470">
    <property type="entry name" value="Helix hairpin bin"/>
    <property type="match status" value="1"/>
</dbReference>
<feature type="domain" description="Multidrug resistance protein MdtA-like barrel-sandwich hybrid" evidence="4">
    <location>
        <begin position="73"/>
        <end position="200"/>
    </location>
</feature>
<evidence type="ECO:0000256" key="2">
    <source>
        <dbReference type="SAM" id="Coils"/>
    </source>
</evidence>
<reference evidence="7" key="1">
    <citation type="submission" date="2017-01" db="EMBL/GenBank/DDBJ databases">
        <authorList>
            <person name="Varghese N."/>
            <person name="Submissions S."/>
        </authorList>
    </citation>
    <scope>NUCLEOTIDE SEQUENCE [LARGE SCALE GENOMIC DNA]</scope>
    <source>
        <strain evidence="7">DSM 24913</strain>
    </source>
</reference>
<comment type="similarity">
    <text evidence="1">Belongs to the membrane fusion protein (MFP) (TC 8.A.1) family.</text>
</comment>
<keyword evidence="7" id="KW-1185">Reference proteome</keyword>
<dbReference type="AlphaFoldDB" id="A0A1N7J9X4"/>
<feature type="domain" description="CusB-like beta-barrel" evidence="5">
    <location>
        <begin position="210"/>
        <end position="276"/>
    </location>
</feature>
<dbReference type="PANTHER" id="PTHR30469">
    <property type="entry name" value="MULTIDRUG RESISTANCE PROTEIN MDTA"/>
    <property type="match status" value="1"/>
</dbReference>
<organism evidence="6 7">
    <name type="scientific">Thalassolituus maritimus</name>
    <dbReference type="NCBI Taxonomy" id="484498"/>
    <lineage>
        <taxon>Bacteria</taxon>
        <taxon>Pseudomonadati</taxon>
        <taxon>Pseudomonadota</taxon>
        <taxon>Gammaproteobacteria</taxon>
        <taxon>Oceanospirillales</taxon>
        <taxon>Oceanospirillaceae</taxon>
        <taxon>Thalassolituus</taxon>
    </lineage>
</organism>
<evidence type="ECO:0000313" key="7">
    <source>
        <dbReference type="Proteomes" id="UP000185639"/>
    </source>
</evidence>
<dbReference type="STRING" id="484498.SAMN05421686_101524"/>
<name>A0A1N7J9X4_9GAMM</name>
<feature type="region of interest" description="Disordered" evidence="3">
    <location>
        <begin position="351"/>
        <end position="385"/>
    </location>
</feature>
<proteinExistence type="inferred from homology"/>
<evidence type="ECO:0000256" key="1">
    <source>
        <dbReference type="ARBA" id="ARBA00009477"/>
    </source>
</evidence>
<dbReference type="Gene3D" id="2.40.30.170">
    <property type="match status" value="1"/>
</dbReference>
<dbReference type="Gene3D" id="2.40.50.100">
    <property type="match status" value="1"/>
</dbReference>
<dbReference type="Pfam" id="PF25917">
    <property type="entry name" value="BSH_RND"/>
    <property type="match status" value="1"/>
</dbReference>
<sequence>MSNALKLSFSHKVALAILFILVLWVITGPAHTEDVTDRPLSQEELSLTVAYKVLKPEIKERSVKVSAHVAANRAVDIVAEVSGKVTGLPATKGTQVNEGQLLLKIDQRNLPARLKQAEAQLKRRKLETQSTRNLFDRDLTNQSAVVIAESELAEAEAALTDIKLDLEATRVKAPFDGIYDQRYVEEGEYVSPGTALVRVIDNRTMLIKGALSEKSINDVRVGSEAYAELPTGKRVKGTIRFIAASASADTRTYAVEMEVTGDRDGLYDGQTATLMIPQGKQDAYEISPALLIITEDGGLGVKLLDEDNRVVIVSVDILEAGTDGIWIYGPQGDIRLITVGQGFVDIGQKVEAKEQVSSRSKKNEDTDSTQRDDDADEHQQKAAEI</sequence>
<dbReference type="InterPro" id="IPR058625">
    <property type="entry name" value="MdtA-like_BSH"/>
</dbReference>
<dbReference type="InterPro" id="IPR058792">
    <property type="entry name" value="Beta-barrel_RND_2"/>
</dbReference>
<dbReference type="GO" id="GO:0015562">
    <property type="term" value="F:efflux transmembrane transporter activity"/>
    <property type="evidence" value="ECO:0007669"/>
    <property type="project" value="TreeGrafter"/>
</dbReference>
<dbReference type="PANTHER" id="PTHR30469:SF29">
    <property type="entry name" value="BLR2860 PROTEIN"/>
    <property type="match status" value="1"/>
</dbReference>
<gene>
    <name evidence="6" type="ORF">SAMN05421686_101524</name>
</gene>
<evidence type="ECO:0000313" key="6">
    <source>
        <dbReference type="EMBL" id="SIS46036.1"/>
    </source>
</evidence>
<feature type="coiled-coil region" evidence="2">
    <location>
        <begin position="145"/>
        <end position="172"/>
    </location>
</feature>
<accession>A0A1N7J9X4</accession>
<dbReference type="GO" id="GO:1990281">
    <property type="term" value="C:efflux pump complex"/>
    <property type="evidence" value="ECO:0007669"/>
    <property type="project" value="TreeGrafter"/>
</dbReference>
<dbReference type="RefSeq" id="WP_076514118.1">
    <property type="nucleotide sequence ID" value="NZ_FTOH01000001.1"/>
</dbReference>
<dbReference type="EMBL" id="FTOH01000001">
    <property type="protein sequence ID" value="SIS46036.1"/>
    <property type="molecule type" value="Genomic_DNA"/>
</dbReference>
<evidence type="ECO:0000259" key="5">
    <source>
        <dbReference type="Pfam" id="PF25954"/>
    </source>
</evidence>
<evidence type="ECO:0000256" key="3">
    <source>
        <dbReference type="SAM" id="MobiDB-lite"/>
    </source>
</evidence>
<dbReference type="Pfam" id="PF25954">
    <property type="entry name" value="Beta-barrel_RND_2"/>
    <property type="match status" value="1"/>
</dbReference>
<dbReference type="NCBIfam" id="TIGR01730">
    <property type="entry name" value="RND_mfp"/>
    <property type="match status" value="1"/>
</dbReference>
<keyword evidence="2" id="KW-0175">Coiled coil</keyword>
<evidence type="ECO:0000259" key="4">
    <source>
        <dbReference type="Pfam" id="PF25917"/>
    </source>
</evidence>
<dbReference type="InterPro" id="IPR006143">
    <property type="entry name" value="RND_pump_MFP"/>
</dbReference>
<protein>
    <submittedName>
        <fullName evidence="6">Membrane fusion protein, multidrug efflux system</fullName>
    </submittedName>
</protein>
<dbReference type="Proteomes" id="UP000185639">
    <property type="component" value="Unassembled WGS sequence"/>
</dbReference>
<dbReference type="SUPFAM" id="SSF111369">
    <property type="entry name" value="HlyD-like secretion proteins"/>
    <property type="match status" value="1"/>
</dbReference>